<proteinExistence type="predicted"/>
<feature type="compositionally biased region" description="Basic and acidic residues" evidence="1">
    <location>
        <begin position="222"/>
        <end position="231"/>
    </location>
</feature>
<accession>A0A9P9EJW2</accession>
<protein>
    <recommendedName>
        <fullName evidence="2">DUF7624 domain-containing protein</fullName>
    </recommendedName>
</protein>
<comment type="caution">
    <text evidence="3">The sequence shown here is derived from an EMBL/GenBank/DDBJ whole genome shotgun (WGS) entry which is preliminary data.</text>
</comment>
<evidence type="ECO:0000313" key="3">
    <source>
        <dbReference type="EMBL" id="KAH7138396.1"/>
    </source>
</evidence>
<feature type="region of interest" description="Disordered" evidence="1">
    <location>
        <begin position="193"/>
        <end position="245"/>
    </location>
</feature>
<feature type="compositionally biased region" description="Low complexity" evidence="1">
    <location>
        <begin position="272"/>
        <end position="292"/>
    </location>
</feature>
<evidence type="ECO:0000256" key="1">
    <source>
        <dbReference type="SAM" id="MobiDB-lite"/>
    </source>
</evidence>
<dbReference type="OrthoDB" id="5230484at2759"/>
<feature type="region of interest" description="Disordered" evidence="1">
    <location>
        <begin position="268"/>
        <end position="306"/>
    </location>
</feature>
<dbReference type="AlphaFoldDB" id="A0A9P9EJW2"/>
<evidence type="ECO:0000259" key="2">
    <source>
        <dbReference type="Pfam" id="PF24616"/>
    </source>
</evidence>
<organism evidence="3 4">
    <name type="scientific">Dendryphion nanum</name>
    <dbReference type="NCBI Taxonomy" id="256645"/>
    <lineage>
        <taxon>Eukaryota</taxon>
        <taxon>Fungi</taxon>
        <taxon>Dikarya</taxon>
        <taxon>Ascomycota</taxon>
        <taxon>Pezizomycotina</taxon>
        <taxon>Dothideomycetes</taxon>
        <taxon>Pleosporomycetidae</taxon>
        <taxon>Pleosporales</taxon>
        <taxon>Torulaceae</taxon>
        <taxon>Dendryphion</taxon>
    </lineage>
</organism>
<reference evidence="3" key="1">
    <citation type="journal article" date="2021" name="Nat. Commun.">
        <title>Genetic determinants of endophytism in the Arabidopsis root mycobiome.</title>
        <authorList>
            <person name="Mesny F."/>
            <person name="Miyauchi S."/>
            <person name="Thiergart T."/>
            <person name="Pickel B."/>
            <person name="Atanasova L."/>
            <person name="Karlsson M."/>
            <person name="Huettel B."/>
            <person name="Barry K.W."/>
            <person name="Haridas S."/>
            <person name="Chen C."/>
            <person name="Bauer D."/>
            <person name="Andreopoulos W."/>
            <person name="Pangilinan J."/>
            <person name="LaButti K."/>
            <person name="Riley R."/>
            <person name="Lipzen A."/>
            <person name="Clum A."/>
            <person name="Drula E."/>
            <person name="Henrissat B."/>
            <person name="Kohler A."/>
            <person name="Grigoriev I.V."/>
            <person name="Martin F.M."/>
            <person name="Hacquard S."/>
        </authorList>
    </citation>
    <scope>NUCLEOTIDE SEQUENCE</scope>
    <source>
        <strain evidence="3">MPI-CAGE-CH-0243</strain>
    </source>
</reference>
<feature type="compositionally biased region" description="Polar residues" evidence="1">
    <location>
        <begin position="20"/>
        <end position="30"/>
    </location>
</feature>
<feature type="compositionally biased region" description="Polar residues" evidence="1">
    <location>
        <begin position="293"/>
        <end position="304"/>
    </location>
</feature>
<dbReference type="Proteomes" id="UP000700596">
    <property type="component" value="Unassembled WGS sequence"/>
</dbReference>
<feature type="compositionally biased region" description="Polar residues" evidence="1">
    <location>
        <begin position="547"/>
        <end position="568"/>
    </location>
</feature>
<feature type="region of interest" description="Disordered" evidence="1">
    <location>
        <begin position="528"/>
        <end position="568"/>
    </location>
</feature>
<dbReference type="InterPro" id="IPR056041">
    <property type="entry name" value="DUF7624"/>
</dbReference>
<name>A0A9P9EJW2_9PLEO</name>
<gene>
    <name evidence="3" type="ORF">B0J11DRAFT_574384</name>
</gene>
<evidence type="ECO:0000313" key="4">
    <source>
        <dbReference type="Proteomes" id="UP000700596"/>
    </source>
</evidence>
<keyword evidence="4" id="KW-1185">Reference proteome</keyword>
<sequence length="750" mass="83048">MATATQLMPSPTGGLKSAFSPYTESPSSPGTFAHLFSNRSSGTTSDHLIPPPSPYPATVDPSPVDSNGTNATEIEDDEQVNDMSEDDMGDIASPDIISPRSQGSLNQPYKLDTVLPARFRSDSDDAPQSVIHAPTNFKTFNRITVSAASSHETTSDHTAVVSPQTPEAHMGLDGKVRRAHIALAQAVMAEPLQHSSSSTYTHPIDTTIAPSGPDRSTPRAQTRQDYDEEGRRKHRMSLSGSSLAGRYTPQDYGSYLLTPFKDIAETDDHAASETASASASSTGQSSTWTSASQVGQGSPGTQTMGEALHGLNESEREVASLKDALNECWTLCNTLARLSQNHRQRMFKFSGGQADFEEQAWRTCWRLCQKLYESRDEDHASQIKPTLELCRDFCQALFDVRNRGDETSDSVLRVSFELNNHLYNAHDRSLPEAFRERTLDFYLTLCHRLMKQRTSLPEETDALLHACWSLAEMLFSIRQNNRDGKSADEELMGSAIQACWELCDLFREGWTQVRPERGTPRPAQFTFAPAPASVAQSQVSRSERSRAPSSLNGSYHSAISNKQQIPETPTTIFDDREEFSPAEEEPPVPNILVLGPEQGQTRTHDRWSSAASSLSTYSDTSIHTSSTATAGREDATIVRLKALIIKAALNTGYTRNMPLPDFIRALPSNSFGAVAWQSQLFEKYKKLVLADPTLRTVHSQPMRRLTVSEISRAVQQLSRSDQFSWMRDLFRYVFGCYPEDAEQRNLIISA</sequence>
<feature type="region of interest" description="Disordered" evidence="1">
    <location>
        <begin position="1"/>
        <end position="107"/>
    </location>
</feature>
<feature type="domain" description="DUF7624" evidence="2">
    <location>
        <begin position="626"/>
        <end position="746"/>
    </location>
</feature>
<dbReference type="EMBL" id="JAGMWT010000001">
    <property type="protein sequence ID" value="KAH7138396.1"/>
    <property type="molecule type" value="Genomic_DNA"/>
</dbReference>
<dbReference type="Pfam" id="PF24616">
    <property type="entry name" value="DUF7624"/>
    <property type="match status" value="1"/>
</dbReference>
<feature type="compositionally biased region" description="Polar residues" evidence="1">
    <location>
        <begin position="37"/>
        <end position="46"/>
    </location>
</feature>
<feature type="compositionally biased region" description="Acidic residues" evidence="1">
    <location>
        <begin position="73"/>
        <end position="89"/>
    </location>
</feature>